<dbReference type="Proteomes" id="UP000230069">
    <property type="component" value="Unassembled WGS sequence"/>
</dbReference>
<keyword evidence="5" id="KW-1003">Cell membrane</keyword>
<dbReference type="FunFam" id="3.80.10.10:FF:000288">
    <property type="entry name" value="LRR receptor-like serine/threonine-protein kinase EFR"/>
    <property type="match status" value="1"/>
</dbReference>
<keyword evidence="16 23" id="KW-1133">Transmembrane helix</keyword>
<evidence type="ECO:0000256" key="5">
    <source>
        <dbReference type="ARBA" id="ARBA00022475"/>
    </source>
</evidence>
<evidence type="ECO:0000256" key="9">
    <source>
        <dbReference type="ARBA" id="ARBA00022679"/>
    </source>
</evidence>
<dbReference type="Pfam" id="PF08263">
    <property type="entry name" value="LRRNT_2"/>
    <property type="match status" value="1"/>
</dbReference>
<evidence type="ECO:0000256" key="17">
    <source>
        <dbReference type="ARBA" id="ARBA00023136"/>
    </source>
</evidence>
<dbReference type="FunCoup" id="A0A2G5DBL7">
    <property type="interactions" value="1454"/>
</dbReference>
<dbReference type="InterPro" id="IPR008271">
    <property type="entry name" value="Ser/Thr_kinase_AS"/>
</dbReference>
<dbReference type="PROSITE" id="PS00108">
    <property type="entry name" value="PROTEIN_KINASE_ST"/>
    <property type="match status" value="1"/>
</dbReference>
<keyword evidence="10 23" id="KW-0812">Transmembrane</keyword>
<dbReference type="InterPro" id="IPR000719">
    <property type="entry name" value="Prot_kinase_dom"/>
</dbReference>
<evidence type="ECO:0000256" key="16">
    <source>
        <dbReference type="ARBA" id="ARBA00022989"/>
    </source>
</evidence>
<dbReference type="GO" id="GO:0005524">
    <property type="term" value="F:ATP binding"/>
    <property type="evidence" value="ECO:0007669"/>
    <property type="project" value="UniProtKB-UniRule"/>
</dbReference>
<evidence type="ECO:0000256" key="13">
    <source>
        <dbReference type="ARBA" id="ARBA00022741"/>
    </source>
</evidence>
<dbReference type="Pfam" id="PF13855">
    <property type="entry name" value="LRR_8"/>
    <property type="match status" value="1"/>
</dbReference>
<dbReference type="InterPro" id="IPR011009">
    <property type="entry name" value="Kinase-like_dom_sf"/>
</dbReference>
<dbReference type="PANTHER" id="PTHR48053">
    <property type="entry name" value="LEUCINE RICH REPEAT FAMILY PROTEIN, EXPRESSED"/>
    <property type="match status" value="1"/>
</dbReference>
<dbReference type="SUPFAM" id="SSF52058">
    <property type="entry name" value="L domain-like"/>
    <property type="match status" value="2"/>
</dbReference>
<evidence type="ECO:0000256" key="19">
    <source>
        <dbReference type="ARBA" id="ARBA00023180"/>
    </source>
</evidence>
<evidence type="ECO:0000256" key="7">
    <source>
        <dbReference type="ARBA" id="ARBA00022553"/>
    </source>
</evidence>
<keyword evidence="15 22" id="KW-0067">ATP-binding</keyword>
<sequence>MELPSHAICTQFSSKQLIWLFCFICKFSLSSFKSGSAALVTTSFRNESDRIALLAIKSQIPNDPLGALTSWNDSLHHCDWQGITCSRRHRQRVTVLDLQSQKLGGTLSPYIGNLSFLRKIILIENNFHGEIPQEIGRLLRLRHLILPNNSFEGEIPSNITYCSDLRKINLVDNKLSGSIIAGFSSLSKLIILGLGSNNITGKIPPSLGNLTSLTTLDLMDCRLEGNIPDKLCNIWSLGFFLVSGNMLTGKIPSCLFNHSSIYYLAVADNQLQGTIPNMGLTLPNLQQFLLGGNKFSGPIPVSFPNSTRLEVIGIEFNAFIGSVPSDLGKLQRLRWLLTAENQIGTQQGRDDLNFINSLTNCSKLEVIDFTHNVLKGPLPNSISNLSTTIKVLSFTNNSIHSSIPVGIGNLVNIERIGFSKNNLIGTIPTSIGNLNQLRQLYLGHNLLSGHIPSSLGNLTQLTVLGLETNLLKGSIPPMLGNCKNLELLYLSQNNLIGTIPIQVVSLSSLTLGLFLDQNSLTGSLLEVGNLTNLVQLSVSDNKLSGQIPESFGKCLNLNTLLMNGNFFEGEIPKSLNTLRGLQNLDLSRNNLSGEIPEFLEQFQDLSYLNLSFNQLEGWVPRNGVFANASMVSVFGNVNLCGGIERLKLSPCMPKKTKKKTSLSLKVIIPIIIGSFLLLLLSLFFVAFYRRKMVNKNTSSTTLFNIPSYKRLSYLELLRATNEFSMDNLIGVGSYGSVFKGILQDINQTVAVKVLNLQREGASKSFLTECNALRHLRHRNLLKIITACSSVDFQGNDFRALVFEFMPNGSLEEWLHPRVNGHDSRNLSFIQRLDIAIDIASALDYLHHHCQPSVVHCDLKPSNVLLDDDMTARVADFGIAKLFSTTSYDSAQSQPSSDVIRGSVGYVAPEYGMGVKVSMQGDVYSYGILLLEMFTRKRPTYDMFVNGLSLHSYAEMALPNQVMGIVDPMVLSDDNTELVNTVEHSNNQANLQECLVSLITLGVLCSADVPAERKTMSEVVSELHHFKKHYQDVRKRSNSE</sequence>
<keyword evidence="18" id="KW-0675">Receptor</keyword>
<dbReference type="Gene3D" id="3.30.200.20">
    <property type="entry name" value="Phosphorylase Kinase, domain 1"/>
    <property type="match status" value="1"/>
</dbReference>
<proteinExistence type="inferred from homology"/>
<organism evidence="25 26">
    <name type="scientific">Aquilegia coerulea</name>
    <name type="common">Rocky mountain columbine</name>
    <dbReference type="NCBI Taxonomy" id="218851"/>
    <lineage>
        <taxon>Eukaryota</taxon>
        <taxon>Viridiplantae</taxon>
        <taxon>Streptophyta</taxon>
        <taxon>Embryophyta</taxon>
        <taxon>Tracheophyta</taxon>
        <taxon>Spermatophyta</taxon>
        <taxon>Magnoliopsida</taxon>
        <taxon>Ranunculales</taxon>
        <taxon>Ranunculaceae</taxon>
        <taxon>Thalictroideae</taxon>
        <taxon>Aquilegia</taxon>
    </lineage>
</organism>
<evidence type="ECO:0000256" key="20">
    <source>
        <dbReference type="ARBA" id="ARBA00047899"/>
    </source>
</evidence>
<evidence type="ECO:0000256" key="22">
    <source>
        <dbReference type="PROSITE-ProRule" id="PRU10141"/>
    </source>
</evidence>
<keyword evidence="9" id="KW-0808">Transferase</keyword>
<evidence type="ECO:0000256" key="23">
    <source>
        <dbReference type="SAM" id="Phobius"/>
    </source>
</evidence>
<feature type="binding site" evidence="22">
    <location>
        <position position="752"/>
    </location>
    <ligand>
        <name>ATP</name>
        <dbReference type="ChEBI" id="CHEBI:30616"/>
    </ligand>
</feature>
<dbReference type="EMBL" id="KZ305041">
    <property type="protein sequence ID" value="PIA40873.1"/>
    <property type="molecule type" value="Genomic_DNA"/>
</dbReference>
<evidence type="ECO:0000256" key="15">
    <source>
        <dbReference type="ARBA" id="ARBA00022840"/>
    </source>
</evidence>
<comment type="catalytic activity">
    <reaction evidence="20">
        <text>L-threonyl-[protein] + ATP = O-phospho-L-threonyl-[protein] + ADP + H(+)</text>
        <dbReference type="Rhea" id="RHEA:46608"/>
        <dbReference type="Rhea" id="RHEA-COMP:11060"/>
        <dbReference type="Rhea" id="RHEA-COMP:11605"/>
        <dbReference type="ChEBI" id="CHEBI:15378"/>
        <dbReference type="ChEBI" id="CHEBI:30013"/>
        <dbReference type="ChEBI" id="CHEBI:30616"/>
        <dbReference type="ChEBI" id="CHEBI:61977"/>
        <dbReference type="ChEBI" id="CHEBI:456216"/>
        <dbReference type="EC" id="2.7.11.1"/>
    </reaction>
</comment>
<dbReference type="STRING" id="218851.A0A2G5DBL7"/>
<dbReference type="InterPro" id="IPR003591">
    <property type="entry name" value="Leu-rich_rpt_typical-subtyp"/>
</dbReference>
<dbReference type="Gene3D" id="1.10.510.10">
    <property type="entry name" value="Transferase(Phosphotransferase) domain 1"/>
    <property type="match status" value="1"/>
</dbReference>
<dbReference type="FunFam" id="3.30.200.20:FF:000432">
    <property type="entry name" value="LRR receptor-like serine/threonine-protein kinase EFR"/>
    <property type="match status" value="1"/>
</dbReference>
<dbReference type="PANTHER" id="PTHR48053:SF37">
    <property type="entry name" value="LEUCINE-RICH REPEAT PROTEIN KINASE FAMILY PROTEIN"/>
    <property type="match status" value="1"/>
</dbReference>
<reference evidence="25 26" key="1">
    <citation type="submission" date="2017-09" db="EMBL/GenBank/DDBJ databases">
        <title>WGS assembly of Aquilegia coerulea Goldsmith.</title>
        <authorList>
            <person name="Hodges S."/>
            <person name="Kramer E."/>
            <person name="Nordborg M."/>
            <person name="Tomkins J."/>
            <person name="Borevitz J."/>
            <person name="Derieg N."/>
            <person name="Yan J."/>
            <person name="Mihaltcheva S."/>
            <person name="Hayes R.D."/>
            <person name="Rokhsar D."/>
        </authorList>
    </citation>
    <scope>NUCLEOTIDE SEQUENCE [LARGE SCALE GENOMIC DNA]</scope>
    <source>
        <strain evidence="26">cv. Goldsmith</strain>
    </source>
</reference>
<keyword evidence="26" id="KW-1185">Reference proteome</keyword>
<evidence type="ECO:0000256" key="4">
    <source>
        <dbReference type="ARBA" id="ARBA00012513"/>
    </source>
</evidence>
<protein>
    <recommendedName>
        <fullName evidence="4">non-specific serine/threonine protein kinase</fullName>
        <ecNumber evidence="4">2.7.11.1</ecNumber>
    </recommendedName>
</protein>
<keyword evidence="6" id="KW-0723">Serine/threonine-protein kinase</keyword>
<dbReference type="PROSITE" id="PS00107">
    <property type="entry name" value="PROTEIN_KINASE_ATP"/>
    <property type="match status" value="1"/>
</dbReference>
<feature type="transmembrane region" description="Helical" evidence="23">
    <location>
        <begin position="666"/>
        <end position="688"/>
    </location>
</feature>
<dbReference type="GO" id="GO:0005886">
    <property type="term" value="C:plasma membrane"/>
    <property type="evidence" value="ECO:0007669"/>
    <property type="project" value="UniProtKB-SubCell"/>
</dbReference>
<dbReference type="InterPro" id="IPR001611">
    <property type="entry name" value="Leu-rich_rpt"/>
</dbReference>
<evidence type="ECO:0000256" key="18">
    <source>
        <dbReference type="ARBA" id="ARBA00023170"/>
    </source>
</evidence>
<evidence type="ECO:0000313" key="26">
    <source>
        <dbReference type="Proteomes" id="UP000230069"/>
    </source>
</evidence>
<feature type="domain" description="Protein kinase" evidence="24">
    <location>
        <begin position="723"/>
        <end position="1026"/>
    </location>
</feature>
<dbReference type="GO" id="GO:0004674">
    <property type="term" value="F:protein serine/threonine kinase activity"/>
    <property type="evidence" value="ECO:0007669"/>
    <property type="project" value="UniProtKB-KW"/>
</dbReference>
<evidence type="ECO:0000256" key="3">
    <source>
        <dbReference type="ARBA" id="ARBA00008684"/>
    </source>
</evidence>
<dbReference type="SUPFAM" id="SSF56112">
    <property type="entry name" value="Protein kinase-like (PK-like)"/>
    <property type="match status" value="1"/>
</dbReference>
<dbReference type="FunFam" id="1.10.510.10:FF:000358">
    <property type="entry name" value="Putative leucine-rich repeat receptor-like serine/threonine-protein kinase"/>
    <property type="match status" value="1"/>
</dbReference>
<comment type="subcellular location">
    <subcellularLocation>
        <location evidence="1">Cell membrane</location>
        <topology evidence="1">Single-pass membrane protein</topology>
    </subcellularLocation>
    <subcellularLocation>
        <location evidence="2">Membrane</location>
        <topology evidence="2">Single-pass type I membrane protein</topology>
    </subcellularLocation>
</comment>
<dbReference type="Gene3D" id="3.80.10.10">
    <property type="entry name" value="Ribonuclease Inhibitor"/>
    <property type="match status" value="4"/>
</dbReference>
<dbReference type="InParanoid" id="A0A2G5DBL7"/>
<name>A0A2G5DBL7_AQUCA</name>
<dbReference type="OrthoDB" id="676979at2759"/>
<evidence type="ECO:0000313" key="25">
    <source>
        <dbReference type="EMBL" id="PIA40873.1"/>
    </source>
</evidence>
<gene>
    <name evidence="25" type="ORF">AQUCO_02400138v1</name>
</gene>
<evidence type="ECO:0000256" key="12">
    <source>
        <dbReference type="ARBA" id="ARBA00022737"/>
    </source>
</evidence>
<dbReference type="Pfam" id="PF00560">
    <property type="entry name" value="LRR_1"/>
    <property type="match status" value="3"/>
</dbReference>
<comment type="catalytic activity">
    <reaction evidence="21">
        <text>L-seryl-[protein] + ATP = O-phospho-L-seryl-[protein] + ADP + H(+)</text>
        <dbReference type="Rhea" id="RHEA:17989"/>
        <dbReference type="Rhea" id="RHEA-COMP:9863"/>
        <dbReference type="Rhea" id="RHEA-COMP:11604"/>
        <dbReference type="ChEBI" id="CHEBI:15378"/>
        <dbReference type="ChEBI" id="CHEBI:29999"/>
        <dbReference type="ChEBI" id="CHEBI:30616"/>
        <dbReference type="ChEBI" id="CHEBI:83421"/>
        <dbReference type="ChEBI" id="CHEBI:456216"/>
        <dbReference type="EC" id="2.7.11.1"/>
    </reaction>
</comment>
<dbReference type="AlphaFoldDB" id="A0A2G5DBL7"/>
<dbReference type="InterPro" id="IPR051716">
    <property type="entry name" value="Plant_RL_S/T_kinase"/>
</dbReference>
<evidence type="ECO:0000256" key="14">
    <source>
        <dbReference type="ARBA" id="ARBA00022777"/>
    </source>
</evidence>
<keyword evidence="19" id="KW-0325">Glycoprotein</keyword>
<evidence type="ECO:0000256" key="11">
    <source>
        <dbReference type="ARBA" id="ARBA00022729"/>
    </source>
</evidence>
<dbReference type="Pfam" id="PF00069">
    <property type="entry name" value="Pkinase"/>
    <property type="match status" value="1"/>
</dbReference>
<evidence type="ECO:0000256" key="21">
    <source>
        <dbReference type="ARBA" id="ARBA00048679"/>
    </source>
</evidence>
<keyword evidence="11" id="KW-0732">Signal</keyword>
<keyword evidence="17 23" id="KW-0472">Membrane</keyword>
<evidence type="ECO:0000256" key="6">
    <source>
        <dbReference type="ARBA" id="ARBA00022527"/>
    </source>
</evidence>
<dbReference type="SMART" id="SM00369">
    <property type="entry name" value="LRR_TYP"/>
    <property type="match status" value="5"/>
</dbReference>
<evidence type="ECO:0000256" key="2">
    <source>
        <dbReference type="ARBA" id="ARBA00004479"/>
    </source>
</evidence>
<evidence type="ECO:0000256" key="10">
    <source>
        <dbReference type="ARBA" id="ARBA00022692"/>
    </source>
</evidence>
<dbReference type="FunFam" id="3.80.10.10:FF:000095">
    <property type="entry name" value="LRR receptor-like serine/threonine-protein kinase GSO1"/>
    <property type="match status" value="1"/>
</dbReference>
<dbReference type="SMART" id="SM00220">
    <property type="entry name" value="S_TKc"/>
    <property type="match status" value="1"/>
</dbReference>
<dbReference type="InterPro" id="IPR017441">
    <property type="entry name" value="Protein_kinase_ATP_BS"/>
</dbReference>
<dbReference type="InterPro" id="IPR013210">
    <property type="entry name" value="LRR_N_plant-typ"/>
</dbReference>
<comment type="similarity">
    <text evidence="3">Belongs to the protein kinase superfamily. Ser/Thr protein kinase family.</text>
</comment>
<evidence type="ECO:0000256" key="8">
    <source>
        <dbReference type="ARBA" id="ARBA00022614"/>
    </source>
</evidence>
<dbReference type="PROSITE" id="PS50011">
    <property type="entry name" value="PROTEIN_KINASE_DOM"/>
    <property type="match status" value="1"/>
</dbReference>
<dbReference type="CDD" id="cd14066">
    <property type="entry name" value="STKc_IRAK"/>
    <property type="match status" value="1"/>
</dbReference>
<keyword evidence="13 22" id="KW-0547">Nucleotide-binding</keyword>
<dbReference type="InterPro" id="IPR032675">
    <property type="entry name" value="LRR_dom_sf"/>
</dbReference>
<keyword evidence="7" id="KW-0597">Phosphoprotein</keyword>
<accession>A0A2G5DBL7</accession>
<keyword evidence="8" id="KW-0433">Leucine-rich repeat</keyword>
<dbReference type="EC" id="2.7.11.1" evidence="4"/>
<evidence type="ECO:0000259" key="24">
    <source>
        <dbReference type="PROSITE" id="PS50011"/>
    </source>
</evidence>
<evidence type="ECO:0000256" key="1">
    <source>
        <dbReference type="ARBA" id="ARBA00004162"/>
    </source>
</evidence>
<keyword evidence="14" id="KW-0418">Kinase</keyword>
<keyword evidence="12" id="KW-0677">Repeat</keyword>